<feature type="transmembrane region" description="Helical" evidence="1">
    <location>
        <begin position="55"/>
        <end position="73"/>
    </location>
</feature>
<protein>
    <recommendedName>
        <fullName evidence="4">Holin</fullName>
    </recommendedName>
</protein>
<keyword evidence="3" id="KW-1185">Reference proteome</keyword>
<sequence>MTTTPTHRKGEHRMTAPTQTAYPWRATVRTVFAAVVGIAAVWGLVIEAAGVDPSLPVVATSIAVAGAITRVLALPGVDDLLARLVPWLATEPPSDEDPAYEYDADDVADGHEHGTAVV</sequence>
<evidence type="ECO:0000313" key="3">
    <source>
        <dbReference type="Proteomes" id="UP001500621"/>
    </source>
</evidence>
<name>A0ABP8W5G1_9ACTN</name>
<accession>A0ABP8W5G1</accession>
<gene>
    <name evidence="2" type="ORF">GCM10023226_17210</name>
</gene>
<keyword evidence="1" id="KW-0472">Membrane</keyword>
<evidence type="ECO:0000256" key="1">
    <source>
        <dbReference type="SAM" id="Phobius"/>
    </source>
</evidence>
<keyword evidence="1" id="KW-0812">Transmembrane</keyword>
<evidence type="ECO:0008006" key="4">
    <source>
        <dbReference type="Google" id="ProtNLM"/>
    </source>
</evidence>
<proteinExistence type="predicted"/>
<feature type="transmembrane region" description="Helical" evidence="1">
    <location>
        <begin position="31"/>
        <end position="49"/>
    </location>
</feature>
<organism evidence="2 3">
    <name type="scientific">Nocardioides nanhaiensis</name>
    <dbReference type="NCBI Taxonomy" id="1476871"/>
    <lineage>
        <taxon>Bacteria</taxon>
        <taxon>Bacillati</taxon>
        <taxon>Actinomycetota</taxon>
        <taxon>Actinomycetes</taxon>
        <taxon>Propionibacteriales</taxon>
        <taxon>Nocardioidaceae</taxon>
        <taxon>Nocardioides</taxon>
    </lineage>
</organism>
<reference evidence="3" key="1">
    <citation type="journal article" date="2019" name="Int. J. Syst. Evol. Microbiol.">
        <title>The Global Catalogue of Microorganisms (GCM) 10K type strain sequencing project: providing services to taxonomists for standard genome sequencing and annotation.</title>
        <authorList>
            <consortium name="The Broad Institute Genomics Platform"/>
            <consortium name="The Broad Institute Genome Sequencing Center for Infectious Disease"/>
            <person name="Wu L."/>
            <person name="Ma J."/>
        </authorList>
    </citation>
    <scope>NUCLEOTIDE SEQUENCE [LARGE SCALE GENOMIC DNA]</scope>
    <source>
        <strain evidence="3">JCM 18127</strain>
    </source>
</reference>
<comment type="caution">
    <text evidence="2">The sequence shown here is derived from an EMBL/GenBank/DDBJ whole genome shotgun (WGS) entry which is preliminary data.</text>
</comment>
<evidence type="ECO:0000313" key="2">
    <source>
        <dbReference type="EMBL" id="GAA4680602.1"/>
    </source>
</evidence>
<keyword evidence="1" id="KW-1133">Transmembrane helix</keyword>
<dbReference type="Proteomes" id="UP001500621">
    <property type="component" value="Unassembled WGS sequence"/>
</dbReference>
<dbReference type="EMBL" id="BAABIM010000002">
    <property type="protein sequence ID" value="GAA4680602.1"/>
    <property type="molecule type" value="Genomic_DNA"/>
</dbReference>